<name>A0A063YCE1_9BACT</name>
<evidence type="ECO:0000256" key="11">
    <source>
        <dbReference type="HAMAP-Rule" id="MF_01396"/>
    </source>
</evidence>
<evidence type="ECO:0000256" key="4">
    <source>
        <dbReference type="ARBA" id="ARBA00022547"/>
    </source>
</evidence>
<keyword evidence="4 11" id="KW-0138">CF(0)</keyword>
<dbReference type="InterPro" id="IPR000454">
    <property type="entry name" value="ATP_synth_F0_csu"/>
</dbReference>
<evidence type="ECO:0000313" key="14">
    <source>
        <dbReference type="EMBL" id="UTO26151.1"/>
    </source>
</evidence>
<sequence length="95" mass="9721">MNNLIETVNKFTTSKATTPAESSAYGLAMVSAALAVLGTSVASVAQGLGVAKAVDAVGRNPEAMSKVRSIMIIGLSIVETGSIYCFLIALILIFA</sequence>
<organism evidence="14 15">
    <name type="scientific">Metamycoplasma hyosynoviae</name>
    <dbReference type="NCBI Taxonomy" id="29559"/>
    <lineage>
        <taxon>Bacteria</taxon>
        <taxon>Bacillati</taxon>
        <taxon>Mycoplasmatota</taxon>
        <taxon>Mycoplasmoidales</taxon>
        <taxon>Metamycoplasmataceae</taxon>
        <taxon>Metamycoplasma</taxon>
    </lineage>
</organism>
<evidence type="ECO:0000256" key="7">
    <source>
        <dbReference type="ARBA" id="ARBA00022989"/>
    </source>
</evidence>
<dbReference type="CDD" id="cd18184">
    <property type="entry name" value="ATP-synt_Fo_c_NaATPase"/>
    <property type="match status" value="1"/>
</dbReference>
<dbReference type="InterPro" id="IPR020537">
    <property type="entry name" value="ATP_synth_F0_csu_DDCD_BS"/>
</dbReference>
<dbReference type="PRINTS" id="PR00124">
    <property type="entry name" value="ATPASEC"/>
</dbReference>
<dbReference type="Proteomes" id="UP001059349">
    <property type="component" value="Chromosome"/>
</dbReference>
<keyword evidence="7 11" id="KW-1133">Transmembrane helix</keyword>
<feature type="site" description="Reversibly protonated during proton transport" evidence="11">
    <location>
        <position position="79"/>
    </location>
</feature>
<feature type="transmembrane region" description="Helical" evidence="11">
    <location>
        <begin position="70"/>
        <end position="94"/>
    </location>
</feature>
<evidence type="ECO:0000256" key="2">
    <source>
        <dbReference type="ARBA" id="ARBA00006704"/>
    </source>
</evidence>
<dbReference type="GO" id="GO:0045259">
    <property type="term" value="C:proton-transporting ATP synthase complex"/>
    <property type="evidence" value="ECO:0007669"/>
    <property type="project" value="UniProtKB-KW"/>
</dbReference>
<dbReference type="GO" id="GO:0005886">
    <property type="term" value="C:plasma membrane"/>
    <property type="evidence" value="ECO:0007669"/>
    <property type="project" value="UniProtKB-SubCell"/>
</dbReference>
<dbReference type="PROSITE" id="PS00605">
    <property type="entry name" value="ATPASE_C"/>
    <property type="match status" value="1"/>
</dbReference>
<dbReference type="InterPro" id="IPR002379">
    <property type="entry name" value="ATPase_proteolipid_c-like_dom"/>
</dbReference>
<keyword evidence="6 11" id="KW-0375">Hydrogen ion transport</keyword>
<evidence type="ECO:0000256" key="1">
    <source>
        <dbReference type="ARBA" id="ARBA00004141"/>
    </source>
</evidence>
<dbReference type="SUPFAM" id="SSF81333">
    <property type="entry name" value="F1F0 ATP synthase subunit C"/>
    <property type="match status" value="1"/>
</dbReference>
<dbReference type="InterPro" id="IPR035921">
    <property type="entry name" value="F/V-ATP_Csub_sf"/>
</dbReference>
<feature type="domain" description="V-ATPase proteolipid subunit C-like" evidence="12">
    <location>
        <begin position="31"/>
        <end position="92"/>
    </location>
</feature>
<accession>A0A063YCE1</accession>
<dbReference type="GeneID" id="75105065"/>
<reference evidence="13" key="2">
    <citation type="submission" date="2023-04" db="EMBL/GenBank/DDBJ databases">
        <title>Genomes of recent Mycoplasma hyosynoviae isolates 2023.</title>
        <authorList>
            <person name="Spergser J."/>
        </authorList>
    </citation>
    <scope>NUCLEOTIDE SEQUENCE</scope>
    <source>
        <strain evidence="13">SN1J23N</strain>
    </source>
</reference>
<proteinExistence type="inferred from homology"/>
<evidence type="ECO:0000256" key="10">
    <source>
        <dbReference type="ARBA" id="ARBA00023136"/>
    </source>
</evidence>
<dbReference type="EMBL" id="JASBCP010000003">
    <property type="protein sequence ID" value="MDI3048071.1"/>
    <property type="molecule type" value="Genomic_DNA"/>
</dbReference>
<dbReference type="Gene3D" id="1.20.120.610">
    <property type="entry name" value="lithium bound rotor ring of v- atpase"/>
    <property type="match status" value="1"/>
</dbReference>
<comment type="function">
    <text evidence="11">Key component of the F(0) channel; it plays a direct role in translocation across the membrane. A homomeric c-ring of between 10-14 subunits forms the central stalk rotor element with the F(1) delta and epsilon subunits.</text>
</comment>
<comment type="function">
    <text evidence="11">F(1)F(0) ATP synthase produces ATP from ADP in the presence of a proton or sodium gradient. F-type ATPases consist of two structural domains, F(1) containing the extramembraneous catalytic core and F(0) containing the membrane proton channel, linked together by a central stalk and a peripheral stalk. During catalysis, ATP synthesis in the catalytic domain of F(1) is coupled via a rotary mechanism of the central stalk subunits to proton translocation.</text>
</comment>
<evidence type="ECO:0000259" key="12">
    <source>
        <dbReference type="Pfam" id="PF00137"/>
    </source>
</evidence>
<evidence type="ECO:0000256" key="3">
    <source>
        <dbReference type="ARBA" id="ARBA00022448"/>
    </source>
</evidence>
<evidence type="ECO:0000256" key="5">
    <source>
        <dbReference type="ARBA" id="ARBA00022692"/>
    </source>
</evidence>
<keyword evidence="10 11" id="KW-0472">Membrane</keyword>
<dbReference type="EMBL" id="CP101127">
    <property type="protein sequence ID" value="UTO26151.1"/>
    <property type="molecule type" value="Genomic_DNA"/>
</dbReference>
<dbReference type="Pfam" id="PF00137">
    <property type="entry name" value="ATP-synt_C"/>
    <property type="match status" value="1"/>
</dbReference>
<feature type="transmembrane region" description="Helical" evidence="11">
    <location>
        <begin position="24"/>
        <end position="49"/>
    </location>
</feature>
<comment type="subcellular location">
    <subcellularLocation>
        <location evidence="11">Cell membrane</location>
        <topology evidence="11">Multi-pass membrane protein</topology>
    </subcellularLocation>
    <subcellularLocation>
        <location evidence="1">Membrane</location>
        <topology evidence="1">Multi-pass membrane protein</topology>
    </subcellularLocation>
</comment>
<keyword evidence="11" id="KW-0066">ATP synthesis</keyword>
<keyword evidence="11" id="KW-1003">Cell membrane</keyword>
<gene>
    <name evidence="11" type="primary">atpE</name>
    <name evidence="14" type="ORF">NMG93_01090</name>
    <name evidence="13" type="ORF">QJ129_02240</name>
</gene>
<keyword evidence="8 11" id="KW-0406">Ion transport</keyword>
<evidence type="ECO:0000313" key="13">
    <source>
        <dbReference type="EMBL" id="MDI3048071.1"/>
    </source>
</evidence>
<comment type="similarity">
    <text evidence="2 11">Belongs to the ATPase C chain family.</text>
</comment>
<evidence type="ECO:0000313" key="15">
    <source>
        <dbReference type="Proteomes" id="UP001059349"/>
    </source>
</evidence>
<evidence type="ECO:0000256" key="6">
    <source>
        <dbReference type="ARBA" id="ARBA00022781"/>
    </source>
</evidence>
<dbReference type="HAMAP" id="MF_01396">
    <property type="entry name" value="ATP_synth_c_bact"/>
    <property type="match status" value="1"/>
</dbReference>
<keyword evidence="9 11" id="KW-0446">Lipid-binding</keyword>
<protein>
    <recommendedName>
        <fullName evidence="11">ATP synthase subunit c</fullName>
    </recommendedName>
    <alternativeName>
        <fullName evidence="11">ATP synthase F(0) sector subunit c</fullName>
    </alternativeName>
    <alternativeName>
        <fullName evidence="11">F-type ATPase subunit c</fullName>
        <shortName evidence="11">F-ATPase subunit c</shortName>
    </alternativeName>
    <alternativeName>
        <fullName evidence="11">Lipid-binding protein</fullName>
    </alternativeName>
</protein>
<dbReference type="GO" id="GO:0008289">
    <property type="term" value="F:lipid binding"/>
    <property type="evidence" value="ECO:0007669"/>
    <property type="project" value="UniProtKB-KW"/>
</dbReference>
<dbReference type="AlphaFoldDB" id="A0A063YCE1"/>
<keyword evidence="3 11" id="KW-0813">Transport</keyword>
<dbReference type="GO" id="GO:0046933">
    <property type="term" value="F:proton-transporting ATP synthase activity, rotational mechanism"/>
    <property type="evidence" value="ECO:0007669"/>
    <property type="project" value="UniProtKB-UniRule"/>
</dbReference>
<keyword evidence="5 11" id="KW-0812">Transmembrane</keyword>
<dbReference type="GO" id="GO:0033177">
    <property type="term" value="C:proton-transporting two-sector ATPase complex, proton-transporting domain"/>
    <property type="evidence" value="ECO:0007669"/>
    <property type="project" value="InterPro"/>
</dbReference>
<evidence type="ECO:0000256" key="8">
    <source>
        <dbReference type="ARBA" id="ARBA00023065"/>
    </source>
</evidence>
<dbReference type="RefSeq" id="WP_036440505.1">
    <property type="nucleotide sequence ID" value="NZ_CP101127.1"/>
</dbReference>
<evidence type="ECO:0000256" key="9">
    <source>
        <dbReference type="ARBA" id="ARBA00023121"/>
    </source>
</evidence>
<dbReference type="Proteomes" id="UP001233782">
    <property type="component" value="Unassembled WGS sequence"/>
</dbReference>
<reference evidence="14" key="1">
    <citation type="submission" date="2022-07" db="EMBL/GenBank/DDBJ databases">
        <title>Complete genome of Mycoplasma hyosynoviae B1.</title>
        <authorList>
            <person name="Spergser J."/>
        </authorList>
    </citation>
    <scope>NUCLEOTIDE SEQUENCE</scope>
    <source>
        <strain evidence="14">B1</strain>
    </source>
</reference>